<protein>
    <submittedName>
        <fullName evidence="1">Uncharacterized protein</fullName>
    </submittedName>
</protein>
<comment type="caution">
    <text evidence="1">The sequence shown here is derived from an EMBL/GenBank/DDBJ whole genome shotgun (WGS) entry which is preliminary data.</text>
</comment>
<gene>
    <name evidence="1" type="ORF">MENT_LOCUS61447</name>
</gene>
<accession>A0A6V7Y7H1</accession>
<evidence type="ECO:0000313" key="2">
    <source>
        <dbReference type="Proteomes" id="UP000580250"/>
    </source>
</evidence>
<proteinExistence type="predicted"/>
<dbReference type="AlphaFoldDB" id="A0A6V7Y7H1"/>
<reference evidence="1 2" key="1">
    <citation type="submission" date="2020-08" db="EMBL/GenBank/DDBJ databases">
        <authorList>
            <person name="Koutsovoulos G."/>
            <person name="Danchin GJ E."/>
        </authorList>
    </citation>
    <scope>NUCLEOTIDE SEQUENCE [LARGE SCALE GENOMIC DNA]</scope>
</reference>
<organism evidence="1 2">
    <name type="scientific">Meloidogyne enterolobii</name>
    <name type="common">Root-knot nematode worm</name>
    <name type="synonym">Meloidogyne mayaguensis</name>
    <dbReference type="NCBI Taxonomy" id="390850"/>
    <lineage>
        <taxon>Eukaryota</taxon>
        <taxon>Metazoa</taxon>
        <taxon>Ecdysozoa</taxon>
        <taxon>Nematoda</taxon>
        <taxon>Chromadorea</taxon>
        <taxon>Rhabditida</taxon>
        <taxon>Tylenchina</taxon>
        <taxon>Tylenchomorpha</taxon>
        <taxon>Tylenchoidea</taxon>
        <taxon>Meloidogynidae</taxon>
        <taxon>Meloidogyninae</taxon>
        <taxon>Meloidogyne</taxon>
    </lineage>
</organism>
<name>A0A6V7Y7H1_MELEN</name>
<evidence type="ECO:0000313" key="1">
    <source>
        <dbReference type="EMBL" id="CAD2207512.1"/>
    </source>
</evidence>
<dbReference type="Proteomes" id="UP000580250">
    <property type="component" value="Unassembled WGS sequence"/>
</dbReference>
<dbReference type="EMBL" id="CAJEWN010003392">
    <property type="protein sequence ID" value="CAD2207512.1"/>
    <property type="molecule type" value="Genomic_DNA"/>
</dbReference>
<sequence length="40" mass="4720">MKAKYVCFICHSKVLAEMSRRYISPRTHIKLVKFMGEFLG</sequence>